<dbReference type="AlphaFoldDB" id="A0A4Z0YL02"/>
<dbReference type="InterPro" id="IPR050148">
    <property type="entry name" value="Terpene_synthase-like"/>
</dbReference>
<keyword evidence="4" id="KW-1185">Reference proteome</keyword>
<comment type="caution">
    <text evidence="3">The sequence shown here is derived from an EMBL/GenBank/DDBJ whole genome shotgun (WGS) entry which is preliminary data.</text>
</comment>
<reference evidence="3 4" key="1">
    <citation type="submission" date="2019-03" db="EMBL/GenBank/DDBJ databases">
        <title>Draft genome sequence of Xylaria hypoxylon DSM 108379, a ubiquitous saprotrophic-parasitic fungi on hardwood.</title>
        <authorList>
            <person name="Buettner E."/>
            <person name="Leonhardt S."/>
            <person name="Gebauer A.M."/>
            <person name="Liers C."/>
            <person name="Hofrichter M."/>
            <person name="Kellner H."/>
        </authorList>
    </citation>
    <scope>NUCLEOTIDE SEQUENCE [LARGE SCALE GENOMIC DNA]</scope>
    <source>
        <strain evidence="3 4">DSM 108379</strain>
    </source>
</reference>
<dbReference type="GO" id="GO:0016102">
    <property type="term" value="P:diterpenoid biosynthetic process"/>
    <property type="evidence" value="ECO:0007669"/>
    <property type="project" value="TreeGrafter"/>
</dbReference>
<accession>A0A4Z0YL02</accession>
<feature type="compositionally biased region" description="Polar residues" evidence="2">
    <location>
        <begin position="480"/>
        <end position="497"/>
    </location>
</feature>
<proteinExistence type="inferred from homology"/>
<protein>
    <submittedName>
        <fullName evidence="3">Uncharacterized protein</fullName>
    </submittedName>
</protein>
<gene>
    <name evidence="3" type="ORF">E0Z10_g7954</name>
</gene>
<feature type="region of interest" description="Disordered" evidence="2">
    <location>
        <begin position="475"/>
        <end position="497"/>
    </location>
</feature>
<dbReference type="EMBL" id="SKBN01000200">
    <property type="protein sequence ID" value="TGJ80818.1"/>
    <property type="molecule type" value="Genomic_DNA"/>
</dbReference>
<dbReference type="GO" id="GO:0010333">
    <property type="term" value="F:terpene synthase activity"/>
    <property type="evidence" value="ECO:0007669"/>
    <property type="project" value="InterPro"/>
</dbReference>
<dbReference type="PANTHER" id="PTHR31739">
    <property type="entry name" value="ENT-COPALYL DIPHOSPHATE SYNTHASE, CHLOROPLASTIC"/>
    <property type="match status" value="1"/>
</dbReference>
<dbReference type="Gene3D" id="1.50.10.20">
    <property type="match status" value="1"/>
</dbReference>
<dbReference type="PANTHER" id="PTHR31739:SF25">
    <property type="entry name" value="(E,E)-GERANYLLINALOOL SYNTHASE"/>
    <property type="match status" value="1"/>
</dbReference>
<name>A0A4Z0YL02_9PEZI</name>
<sequence>MLETSLGSGGGMVGFSGTALPDADDTAKAITALHYLGRDMSVDSLLQAYEGESCFKTYPGERNSSISANCNVLICLLTRDDPMAFCVQITKILHFVSRQLILGASNEKWHCHRFYWQMLLAEAFALLHSPGKSKLLHEIFHANTLLQEEINQISLHMLIGIISTQQLDGCWDETCEVTAYAVLTLSSLLRLPLVAAQGGITRRVLKIMEAGKSYLMVHRDQWSTGRHIWIEKVTYASTILSEAYCIAAAVVPVPSSEVHDWFSESPSSSKTADRRIRGAQKIIQATQLFVSADKDILGIAEAQARYSMSYLERQRLDIFPRDNMSEDKYLTFIPLTWTTCSSINNGVVGIGVLREMMVLSMLNYQVDEFMETAVVGELAEEPDSVKSMVRQLFREIKTSLNAEKGVRGAVPSLPVKANGTEDSKLKHIKTILSRYITHILRNPTVLQSPHRIQQWLATELEKFLLAHVTQAADNHRLRSSKTSQEKNLSSPAPHEQSSLNQTFHNWVRSTSADHTSCSFSFIFYICLVANKRAGIFTTPKVAYVAEDFCCRLAGLVRMYNDYGSIKRDRMEANLNSMDFPEFAESKSEMDDLMWIAEYERRAVESALAQLRAELEAKGQNEVAMALRLFYNVADLYGLIYVQKDIATQLR</sequence>
<dbReference type="Proteomes" id="UP000297716">
    <property type="component" value="Unassembled WGS sequence"/>
</dbReference>
<evidence type="ECO:0000256" key="2">
    <source>
        <dbReference type="SAM" id="MobiDB-lite"/>
    </source>
</evidence>
<evidence type="ECO:0000313" key="3">
    <source>
        <dbReference type="EMBL" id="TGJ80818.1"/>
    </source>
</evidence>
<organism evidence="3 4">
    <name type="scientific">Xylaria hypoxylon</name>
    <dbReference type="NCBI Taxonomy" id="37992"/>
    <lineage>
        <taxon>Eukaryota</taxon>
        <taxon>Fungi</taxon>
        <taxon>Dikarya</taxon>
        <taxon>Ascomycota</taxon>
        <taxon>Pezizomycotina</taxon>
        <taxon>Sordariomycetes</taxon>
        <taxon>Xylariomycetidae</taxon>
        <taxon>Xylariales</taxon>
        <taxon>Xylariaceae</taxon>
        <taxon>Xylaria</taxon>
    </lineage>
</organism>
<dbReference type="InterPro" id="IPR008930">
    <property type="entry name" value="Terpenoid_cyclase/PrenylTrfase"/>
</dbReference>
<dbReference type="GO" id="GO:0000287">
    <property type="term" value="F:magnesium ion binding"/>
    <property type="evidence" value="ECO:0007669"/>
    <property type="project" value="TreeGrafter"/>
</dbReference>
<dbReference type="OrthoDB" id="2343925at2759"/>
<dbReference type="STRING" id="37992.A0A4Z0YL02"/>
<evidence type="ECO:0000313" key="4">
    <source>
        <dbReference type="Proteomes" id="UP000297716"/>
    </source>
</evidence>
<dbReference type="SUPFAM" id="SSF48239">
    <property type="entry name" value="Terpenoid cyclases/Protein prenyltransferases"/>
    <property type="match status" value="1"/>
</dbReference>
<comment type="similarity">
    <text evidence="1">Belongs to the terpene synthase family.</text>
</comment>
<evidence type="ECO:0000256" key="1">
    <source>
        <dbReference type="ARBA" id="ARBA00006333"/>
    </source>
</evidence>